<evidence type="ECO:0000256" key="3">
    <source>
        <dbReference type="ARBA" id="ARBA00023274"/>
    </source>
</evidence>
<dbReference type="GO" id="GO:0003723">
    <property type="term" value="F:RNA binding"/>
    <property type="evidence" value="ECO:0007669"/>
    <property type="project" value="TreeGrafter"/>
</dbReference>
<organism evidence="8 9">
    <name type="scientific">Candidatus Buchananbacteria bacterium CG10_big_fil_rev_8_21_14_0_10_42_9</name>
    <dbReference type="NCBI Taxonomy" id="1974526"/>
    <lineage>
        <taxon>Bacteria</taxon>
        <taxon>Candidatus Buchananiibacteriota</taxon>
    </lineage>
</organism>
<dbReference type="InterPro" id="IPR020574">
    <property type="entry name" value="Ribosomal_uS9_CS"/>
</dbReference>
<dbReference type="PANTHER" id="PTHR21569">
    <property type="entry name" value="RIBOSOMAL PROTEIN S9"/>
    <property type="match status" value="1"/>
</dbReference>
<evidence type="ECO:0000313" key="8">
    <source>
        <dbReference type="EMBL" id="PIS05042.1"/>
    </source>
</evidence>
<evidence type="ECO:0000256" key="6">
    <source>
        <dbReference type="RuleBase" id="RU003815"/>
    </source>
</evidence>
<dbReference type="InterPro" id="IPR000754">
    <property type="entry name" value="Ribosomal_uS9"/>
</dbReference>
<evidence type="ECO:0000256" key="2">
    <source>
        <dbReference type="ARBA" id="ARBA00022980"/>
    </source>
</evidence>
<evidence type="ECO:0000256" key="7">
    <source>
        <dbReference type="SAM" id="MobiDB-lite"/>
    </source>
</evidence>
<keyword evidence="3 5" id="KW-0687">Ribonucleoprotein</keyword>
<comment type="similarity">
    <text evidence="1 5 6">Belongs to the universal ribosomal protein uS9 family.</text>
</comment>
<protein>
    <recommendedName>
        <fullName evidence="4 5">Small ribosomal subunit protein uS9</fullName>
    </recommendedName>
</protein>
<comment type="caution">
    <text evidence="8">The sequence shown here is derived from an EMBL/GenBank/DDBJ whole genome shotgun (WGS) entry which is preliminary data.</text>
</comment>
<gene>
    <name evidence="5" type="primary">rpsI</name>
    <name evidence="8" type="ORF">COT81_03225</name>
</gene>
<feature type="compositionally biased region" description="Basic residues" evidence="7">
    <location>
        <begin position="8"/>
        <end position="20"/>
    </location>
</feature>
<dbReference type="InterPro" id="IPR023035">
    <property type="entry name" value="Ribosomal_uS9_bac/plastid"/>
</dbReference>
<dbReference type="SUPFAM" id="SSF54211">
    <property type="entry name" value="Ribosomal protein S5 domain 2-like"/>
    <property type="match status" value="1"/>
</dbReference>
<keyword evidence="2 5" id="KW-0689">Ribosomal protein</keyword>
<dbReference type="Pfam" id="PF00380">
    <property type="entry name" value="Ribosomal_S9"/>
    <property type="match status" value="1"/>
</dbReference>
<dbReference type="GO" id="GO:0005737">
    <property type="term" value="C:cytoplasm"/>
    <property type="evidence" value="ECO:0007669"/>
    <property type="project" value="UniProtKB-ARBA"/>
</dbReference>
<dbReference type="Gene3D" id="3.30.230.10">
    <property type="match status" value="1"/>
</dbReference>
<dbReference type="GO" id="GO:0015935">
    <property type="term" value="C:small ribosomal subunit"/>
    <property type="evidence" value="ECO:0007669"/>
    <property type="project" value="UniProtKB-ARBA"/>
</dbReference>
<evidence type="ECO:0000313" key="9">
    <source>
        <dbReference type="Proteomes" id="UP000230935"/>
    </source>
</evidence>
<sequence>MPTEKIKVKQGKKSHKSRKGYIHTVGKRKNAVARVRLFKDGQGEFKINEQELQKYFATAELQQIVASPLTALGQSKKVNISVKVSGGGKKGQAESVSLGVARALIVLNEDWRKTLRPLGLLTRDARVKERKKPGLKKARRAPQWAKR</sequence>
<evidence type="ECO:0000256" key="1">
    <source>
        <dbReference type="ARBA" id="ARBA00005251"/>
    </source>
</evidence>
<dbReference type="EMBL" id="PEZZ01000024">
    <property type="protein sequence ID" value="PIS05042.1"/>
    <property type="molecule type" value="Genomic_DNA"/>
</dbReference>
<dbReference type="NCBIfam" id="NF001099">
    <property type="entry name" value="PRK00132.1"/>
    <property type="match status" value="1"/>
</dbReference>
<feature type="region of interest" description="Disordered" evidence="7">
    <location>
        <begin position="1"/>
        <end position="20"/>
    </location>
</feature>
<dbReference type="PANTHER" id="PTHR21569:SF1">
    <property type="entry name" value="SMALL RIBOSOMAL SUBUNIT PROTEIN US9M"/>
    <property type="match status" value="1"/>
</dbReference>
<reference evidence="9" key="1">
    <citation type="submission" date="2017-09" db="EMBL/GenBank/DDBJ databases">
        <title>Depth-based differentiation of microbial function through sediment-hosted aquifers and enrichment of novel symbionts in the deep terrestrial subsurface.</title>
        <authorList>
            <person name="Probst A.J."/>
            <person name="Ladd B."/>
            <person name="Jarett J.K."/>
            <person name="Geller-Mcgrath D.E."/>
            <person name="Sieber C.M.K."/>
            <person name="Emerson J.B."/>
            <person name="Anantharaman K."/>
            <person name="Thomas B.C."/>
            <person name="Malmstrom R."/>
            <person name="Stieglmeier M."/>
            <person name="Klingl A."/>
            <person name="Woyke T."/>
            <person name="Ryan C.M."/>
            <person name="Banfield J.F."/>
        </authorList>
    </citation>
    <scope>NUCLEOTIDE SEQUENCE [LARGE SCALE GENOMIC DNA]</scope>
</reference>
<dbReference type="GO" id="GO:0006412">
    <property type="term" value="P:translation"/>
    <property type="evidence" value="ECO:0007669"/>
    <property type="project" value="UniProtKB-UniRule"/>
</dbReference>
<dbReference type="InterPro" id="IPR020568">
    <property type="entry name" value="Ribosomal_Su5_D2-typ_SF"/>
</dbReference>
<accession>A0A2H0W111</accession>
<dbReference type="FunFam" id="3.30.230.10:FF:000001">
    <property type="entry name" value="30S ribosomal protein S9"/>
    <property type="match status" value="1"/>
</dbReference>
<name>A0A2H0W111_9BACT</name>
<dbReference type="AlphaFoldDB" id="A0A2H0W111"/>
<evidence type="ECO:0000256" key="4">
    <source>
        <dbReference type="ARBA" id="ARBA00035259"/>
    </source>
</evidence>
<evidence type="ECO:0000256" key="5">
    <source>
        <dbReference type="HAMAP-Rule" id="MF_00532"/>
    </source>
</evidence>
<dbReference type="Proteomes" id="UP000230935">
    <property type="component" value="Unassembled WGS sequence"/>
</dbReference>
<dbReference type="PROSITE" id="PS00360">
    <property type="entry name" value="RIBOSOMAL_S9"/>
    <property type="match status" value="1"/>
</dbReference>
<dbReference type="InterPro" id="IPR014721">
    <property type="entry name" value="Ribsml_uS5_D2-typ_fold_subgr"/>
</dbReference>
<dbReference type="HAMAP" id="MF_00532_B">
    <property type="entry name" value="Ribosomal_uS9_B"/>
    <property type="match status" value="1"/>
</dbReference>
<dbReference type="GO" id="GO:0003735">
    <property type="term" value="F:structural constituent of ribosome"/>
    <property type="evidence" value="ECO:0007669"/>
    <property type="project" value="InterPro"/>
</dbReference>
<proteinExistence type="inferred from homology"/>